<keyword evidence="5" id="KW-1185">Reference proteome</keyword>
<dbReference type="Gene3D" id="2.40.420.20">
    <property type="match status" value="1"/>
</dbReference>
<dbReference type="NCBIfam" id="TIGR01730">
    <property type="entry name" value="RND_mfp"/>
    <property type="match status" value="1"/>
</dbReference>
<dbReference type="InterPro" id="IPR058637">
    <property type="entry name" value="YknX-like_C"/>
</dbReference>
<evidence type="ECO:0000256" key="2">
    <source>
        <dbReference type="SAM" id="Coils"/>
    </source>
</evidence>
<dbReference type="InterPro" id="IPR006143">
    <property type="entry name" value="RND_pump_MFP"/>
</dbReference>
<dbReference type="EMBL" id="JBHRXX010000007">
    <property type="protein sequence ID" value="MFC3685451.1"/>
    <property type="molecule type" value="Genomic_DNA"/>
</dbReference>
<feature type="domain" description="YknX-like C-terminal permuted SH3-like" evidence="3">
    <location>
        <begin position="335"/>
        <end position="401"/>
    </location>
</feature>
<dbReference type="PANTHER" id="PTHR30469:SF15">
    <property type="entry name" value="HLYD FAMILY OF SECRETION PROTEINS"/>
    <property type="match status" value="1"/>
</dbReference>
<evidence type="ECO:0000313" key="4">
    <source>
        <dbReference type="EMBL" id="MFC3685451.1"/>
    </source>
</evidence>
<feature type="coiled-coil region" evidence="2">
    <location>
        <begin position="122"/>
        <end position="149"/>
    </location>
</feature>
<dbReference type="Gene3D" id="1.10.287.470">
    <property type="entry name" value="Helix hairpin bin"/>
    <property type="match status" value="1"/>
</dbReference>
<accession>A0ABV7W6S1</accession>
<dbReference type="Gene3D" id="2.40.50.100">
    <property type="match status" value="1"/>
</dbReference>
<dbReference type="Pfam" id="PF25989">
    <property type="entry name" value="YknX_C"/>
    <property type="match status" value="1"/>
</dbReference>
<protein>
    <submittedName>
        <fullName evidence="4">Efflux RND transporter periplasmic adaptor subunit</fullName>
    </submittedName>
</protein>
<dbReference type="Gene3D" id="2.40.30.170">
    <property type="match status" value="1"/>
</dbReference>
<sequence length="403" mass="42100">MNKSNNGAAKKRRWLIGGLAVAALAAILWASYRPRPLDVETATVAEGRFEQVIEEDGQLRLQQRYLVTAPTAAQLQRPTLKVGDAVKAGDVVAVLTPNAPGMIDARTRSVLQQRVGSADAAVAAARANVQRAQAALAQATLEAERSAQLAKDNFIAPSARDQSRLAREATAQALKAAQAEQAAAGHAASEARAALGRAEPSGAAQGLWSLKSPVDGRVLKLHKDSSEPVQAGAPLLEIGDTGAMEAVIDVLSGDAPRIATGAAVQLSTGRNQPPLAGQVARVDPVAFTKTSALGIEEQRVNVTVALKAPPEELQKLGDGFRVDARITVSAQDSALLVPSAALVRHGEGWQVFVVEGGKARARTVTFSDRNADSAWVKDGLKAGETVILYPGSGMKDGQPVRGR</sequence>
<dbReference type="PANTHER" id="PTHR30469">
    <property type="entry name" value="MULTIDRUG RESISTANCE PROTEIN MDTA"/>
    <property type="match status" value="1"/>
</dbReference>
<dbReference type="Proteomes" id="UP001595729">
    <property type="component" value="Unassembled WGS sequence"/>
</dbReference>
<evidence type="ECO:0000313" key="5">
    <source>
        <dbReference type="Proteomes" id="UP001595729"/>
    </source>
</evidence>
<evidence type="ECO:0000259" key="3">
    <source>
        <dbReference type="Pfam" id="PF25989"/>
    </source>
</evidence>
<comment type="similarity">
    <text evidence="1">Belongs to the membrane fusion protein (MFP) (TC 8.A.1) family.</text>
</comment>
<evidence type="ECO:0000256" key="1">
    <source>
        <dbReference type="ARBA" id="ARBA00009477"/>
    </source>
</evidence>
<keyword evidence="2" id="KW-0175">Coiled coil</keyword>
<comment type="caution">
    <text evidence="4">The sequence shown here is derived from an EMBL/GenBank/DDBJ whole genome shotgun (WGS) entry which is preliminary data.</text>
</comment>
<proteinExistence type="inferred from homology"/>
<gene>
    <name evidence="4" type="ORF">ACFOPI_17755</name>
</gene>
<name>A0ABV7W6S1_9BURK</name>
<dbReference type="RefSeq" id="WP_382176685.1">
    <property type="nucleotide sequence ID" value="NZ_JBHRXX010000007.1"/>
</dbReference>
<reference evidence="5" key="1">
    <citation type="journal article" date="2019" name="Int. J. Syst. Evol. Microbiol.">
        <title>The Global Catalogue of Microorganisms (GCM) 10K type strain sequencing project: providing services to taxonomists for standard genome sequencing and annotation.</title>
        <authorList>
            <consortium name="The Broad Institute Genomics Platform"/>
            <consortium name="The Broad Institute Genome Sequencing Center for Infectious Disease"/>
            <person name="Wu L."/>
            <person name="Ma J."/>
        </authorList>
    </citation>
    <scope>NUCLEOTIDE SEQUENCE [LARGE SCALE GENOMIC DNA]</scope>
    <source>
        <strain evidence="5">KCTC 42501</strain>
    </source>
</reference>
<organism evidence="4 5">
    <name type="scientific">Hydrogenophaga luteola</name>
    <dbReference type="NCBI Taxonomy" id="1591122"/>
    <lineage>
        <taxon>Bacteria</taxon>
        <taxon>Pseudomonadati</taxon>
        <taxon>Pseudomonadota</taxon>
        <taxon>Betaproteobacteria</taxon>
        <taxon>Burkholderiales</taxon>
        <taxon>Comamonadaceae</taxon>
        <taxon>Hydrogenophaga</taxon>
    </lineage>
</organism>